<evidence type="ECO:0000313" key="3">
    <source>
        <dbReference type="EMBL" id="TNC06905.1"/>
    </source>
</evidence>
<evidence type="ECO:0000256" key="1">
    <source>
        <dbReference type="SAM" id="MobiDB-lite"/>
    </source>
</evidence>
<accession>A0A5C4L8L3</accession>
<protein>
    <submittedName>
        <fullName evidence="3">DUF1902 domain-containing protein</fullName>
    </submittedName>
</protein>
<feature type="region of interest" description="Disordered" evidence="1">
    <location>
        <begin position="26"/>
        <end position="79"/>
    </location>
</feature>
<organism evidence="3 4">
    <name type="scientific">Methylobacterium terricola</name>
    <dbReference type="NCBI Taxonomy" id="2583531"/>
    <lineage>
        <taxon>Bacteria</taxon>
        <taxon>Pseudomonadati</taxon>
        <taxon>Pseudomonadota</taxon>
        <taxon>Alphaproteobacteria</taxon>
        <taxon>Hyphomicrobiales</taxon>
        <taxon>Methylobacteriaceae</taxon>
        <taxon>Methylobacterium</taxon>
    </lineage>
</organism>
<evidence type="ECO:0000313" key="4">
    <source>
        <dbReference type="Proteomes" id="UP000305267"/>
    </source>
</evidence>
<reference evidence="3 4" key="1">
    <citation type="submission" date="2019-06" db="EMBL/GenBank/DDBJ databases">
        <title>Genome of Methylobacterium sp. 17Sr1-39.</title>
        <authorList>
            <person name="Seo T."/>
        </authorList>
    </citation>
    <scope>NUCLEOTIDE SEQUENCE [LARGE SCALE GENOMIC DNA]</scope>
    <source>
        <strain evidence="3 4">17Sr1-39</strain>
    </source>
</reference>
<comment type="caution">
    <text evidence="3">The sequence shown here is derived from an EMBL/GenBank/DDBJ whole genome shotgun (WGS) entry which is preliminary data.</text>
</comment>
<dbReference type="SUPFAM" id="SSF143100">
    <property type="entry name" value="TTHA1013/TTHA0281-like"/>
    <property type="match status" value="1"/>
</dbReference>
<dbReference type="AlphaFoldDB" id="A0A5C4L8L3"/>
<keyword evidence="4" id="KW-1185">Reference proteome</keyword>
<sequence>MPFRFRNGNLHDVISDSMFRQESGLVDQLDGGPLPRPHSIGPRPDAGQDRWPPRSRCGSYRHPRRWSRQSRTAPCPRPAIRIAHDPEADVWSVEESDLPGVSVEAPTADALIARLPVIVADLRDEDDPVPVVIVTG</sequence>
<dbReference type="OrthoDB" id="361917at2"/>
<proteinExistence type="predicted"/>
<dbReference type="InterPro" id="IPR035069">
    <property type="entry name" value="TTHA1013/TTHA0281-like"/>
</dbReference>
<dbReference type="Pfam" id="PF08972">
    <property type="entry name" value="DUF1902"/>
    <property type="match status" value="1"/>
</dbReference>
<evidence type="ECO:0000259" key="2">
    <source>
        <dbReference type="Pfam" id="PF08972"/>
    </source>
</evidence>
<name>A0A5C4L8L3_9HYPH</name>
<gene>
    <name evidence="3" type="ORF">FF100_33760</name>
</gene>
<dbReference type="EMBL" id="VDDA01000043">
    <property type="protein sequence ID" value="TNC06905.1"/>
    <property type="molecule type" value="Genomic_DNA"/>
</dbReference>
<dbReference type="InterPro" id="IPR015066">
    <property type="entry name" value="DUF1902"/>
</dbReference>
<feature type="compositionally biased region" description="Basic residues" evidence="1">
    <location>
        <begin position="59"/>
        <end position="68"/>
    </location>
</feature>
<dbReference type="Proteomes" id="UP000305267">
    <property type="component" value="Unassembled WGS sequence"/>
</dbReference>
<dbReference type="Gene3D" id="3.30.2390.10">
    <property type="entry name" value="TTHA1013-like"/>
    <property type="match status" value="1"/>
</dbReference>
<feature type="domain" description="DUF1902" evidence="2">
    <location>
        <begin position="80"/>
        <end position="127"/>
    </location>
</feature>